<dbReference type="InterPro" id="IPR021139">
    <property type="entry name" value="NYN"/>
</dbReference>
<dbReference type="AlphaFoldDB" id="D7LFC4"/>
<dbReference type="Gramene" id="Al_scaffold_0004_317">
    <property type="protein sequence ID" value="Al_scaffold_0004_317"/>
    <property type="gene ID" value="Al_scaffold_0004_317"/>
</dbReference>
<keyword evidence="3" id="KW-1185">Reference proteome</keyword>
<protein>
    <submittedName>
        <fullName evidence="2">Predicted protein</fullName>
    </submittedName>
</protein>
<proteinExistence type="predicted"/>
<dbReference type="PANTHER" id="PTHR14379">
    <property type="entry name" value="LIMKAIN B LKAP"/>
    <property type="match status" value="1"/>
</dbReference>
<evidence type="ECO:0000313" key="3">
    <source>
        <dbReference type="Proteomes" id="UP000008694"/>
    </source>
</evidence>
<dbReference type="InterPro" id="IPR024768">
    <property type="entry name" value="Marf1"/>
</dbReference>
<gene>
    <name evidence="2" type="ORF">ARALYDRAFT_667598</name>
</gene>
<organism evidence="3">
    <name type="scientific">Arabidopsis lyrata subsp. lyrata</name>
    <name type="common">Lyre-leaved rock-cress</name>
    <dbReference type="NCBI Taxonomy" id="81972"/>
    <lineage>
        <taxon>Eukaryota</taxon>
        <taxon>Viridiplantae</taxon>
        <taxon>Streptophyta</taxon>
        <taxon>Embryophyta</taxon>
        <taxon>Tracheophyta</taxon>
        <taxon>Spermatophyta</taxon>
        <taxon>Magnoliopsida</taxon>
        <taxon>eudicotyledons</taxon>
        <taxon>Gunneridae</taxon>
        <taxon>Pentapetalae</taxon>
        <taxon>rosids</taxon>
        <taxon>malvids</taxon>
        <taxon>Brassicales</taxon>
        <taxon>Brassicaceae</taxon>
        <taxon>Camelineae</taxon>
        <taxon>Arabidopsis</taxon>
    </lineage>
</organism>
<feature type="domain" description="NYN" evidence="1">
    <location>
        <begin position="3"/>
        <end position="72"/>
    </location>
</feature>
<sequence>MTTTVWWDINGCPVPDDYDVGKVGPCIKLALAKLGIDGPITINAMGDLKEISDQVLKSLTSSGICVAYFPFNIVLYTGLLMDYNLPPDNTQVFIMDYHNLLKLSAVVFSLKERGYNIVLVCPEEPAKEPPEKLPQYAGLDLHRLPWESVLQEDEDLDEQDDPKKQKT</sequence>
<dbReference type="HOGENOM" id="CLU_1770659_0_0_1"/>
<dbReference type="GO" id="GO:0004540">
    <property type="term" value="F:RNA nuclease activity"/>
    <property type="evidence" value="ECO:0007669"/>
    <property type="project" value="InterPro"/>
</dbReference>
<dbReference type="Proteomes" id="UP000008694">
    <property type="component" value="Unassembled WGS sequence"/>
</dbReference>
<dbReference type="EMBL" id="GL348716">
    <property type="protein sequence ID" value="EFH54947.1"/>
    <property type="molecule type" value="Genomic_DNA"/>
</dbReference>
<evidence type="ECO:0000259" key="1">
    <source>
        <dbReference type="Pfam" id="PF01936"/>
    </source>
</evidence>
<dbReference type="GO" id="GO:0010468">
    <property type="term" value="P:regulation of gene expression"/>
    <property type="evidence" value="ECO:0007669"/>
    <property type="project" value="InterPro"/>
</dbReference>
<evidence type="ECO:0000313" key="2">
    <source>
        <dbReference type="EMBL" id="EFH54947.1"/>
    </source>
</evidence>
<accession>D7LFC4</accession>
<dbReference type="Pfam" id="PF01936">
    <property type="entry name" value="NYN"/>
    <property type="match status" value="1"/>
</dbReference>
<dbReference type="GO" id="GO:0005777">
    <property type="term" value="C:peroxisome"/>
    <property type="evidence" value="ECO:0007669"/>
    <property type="project" value="InterPro"/>
</dbReference>
<dbReference type="PANTHER" id="PTHR14379:SF19">
    <property type="entry name" value="ENDONUCLEASE OR GLYCOSYL HYDROLASE-RELATED"/>
    <property type="match status" value="1"/>
</dbReference>
<dbReference type="STRING" id="81972.D7LFC4"/>
<dbReference type="CDD" id="cd10910">
    <property type="entry name" value="PIN_limkain_b1_N_like"/>
    <property type="match status" value="1"/>
</dbReference>
<reference evidence="3" key="1">
    <citation type="journal article" date="2011" name="Nat. Genet.">
        <title>The Arabidopsis lyrata genome sequence and the basis of rapid genome size change.</title>
        <authorList>
            <person name="Hu T.T."/>
            <person name="Pattyn P."/>
            <person name="Bakker E.G."/>
            <person name="Cao J."/>
            <person name="Cheng J.-F."/>
            <person name="Clark R.M."/>
            <person name="Fahlgren N."/>
            <person name="Fawcett J.A."/>
            <person name="Grimwood J."/>
            <person name="Gundlach H."/>
            <person name="Haberer G."/>
            <person name="Hollister J.D."/>
            <person name="Ossowski S."/>
            <person name="Ottilar R.P."/>
            <person name="Salamov A.A."/>
            <person name="Schneeberger K."/>
            <person name="Spannagl M."/>
            <person name="Wang X."/>
            <person name="Yang L."/>
            <person name="Nasrallah M.E."/>
            <person name="Bergelson J."/>
            <person name="Carrington J.C."/>
            <person name="Gaut B.S."/>
            <person name="Schmutz J."/>
            <person name="Mayer K.F.X."/>
            <person name="Van de Peer Y."/>
            <person name="Grigoriev I.V."/>
            <person name="Nordborg M."/>
            <person name="Weigel D."/>
            <person name="Guo Y.-L."/>
        </authorList>
    </citation>
    <scope>NUCLEOTIDE SEQUENCE [LARGE SCALE GENOMIC DNA]</scope>
    <source>
        <strain evidence="3">cv. MN47</strain>
    </source>
</reference>
<name>D7LFC4_ARALL</name>